<reference evidence="10 11" key="1">
    <citation type="journal article" date="2019" name="Int. J. Syst. Evol. Microbiol.">
        <title>The Global Catalogue of Microorganisms (GCM) 10K type strain sequencing project: providing services to taxonomists for standard genome sequencing and annotation.</title>
        <authorList>
            <consortium name="The Broad Institute Genomics Platform"/>
            <consortium name="The Broad Institute Genome Sequencing Center for Infectious Disease"/>
            <person name="Wu L."/>
            <person name="Ma J."/>
        </authorList>
    </citation>
    <scope>NUCLEOTIDE SEQUENCE [LARGE SCALE GENOMIC DNA]</scope>
    <source>
        <strain evidence="10 11">DSM 29988</strain>
    </source>
</reference>
<feature type="transmembrane region" description="Helical" evidence="8">
    <location>
        <begin position="162"/>
        <end position="182"/>
    </location>
</feature>
<evidence type="ECO:0000256" key="7">
    <source>
        <dbReference type="RuleBase" id="RU003376"/>
    </source>
</evidence>
<dbReference type="Gene3D" id="1.20.120.80">
    <property type="entry name" value="Cytochrome c oxidase, subunit III, four-helix bundle"/>
    <property type="match status" value="1"/>
</dbReference>
<dbReference type="FunFam" id="1.20.120.80:FF:000001">
    <property type="entry name" value="Cytochrome (Ubi)quinol oxidase subunit III"/>
    <property type="match status" value="1"/>
</dbReference>
<dbReference type="InterPro" id="IPR000298">
    <property type="entry name" value="Cyt_c_oxidase-like_su3"/>
</dbReference>
<dbReference type="GO" id="GO:0005886">
    <property type="term" value="C:plasma membrane"/>
    <property type="evidence" value="ECO:0007669"/>
    <property type="project" value="UniProtKB-SubCell"/>
</dbReference>
<dbReference type="InterPro" id="IPR013833">
    <property type="entry name" value="Cyt_c_oxidase_su3_a-hlx"/>
</dbReference>
<evidence type="ECO:0000256" key="5">
    <source>
        <dbReference type="ARBA" id="ARBA00022989"/>
    </source>
</evidence>
<organism evidence="10 11">
    <name type="scientific">Haloferax namakaokahaiae</name>
    <dbReference type="NCBI Taxonomy" id="1748331"/>
    <lineage>
        <taxon>Archaea</taxon>
        <taxon>Methanobacteriati</taxon>
        <taxon>Methanobacteriota</taxon>
        <taxon>Stenosarchaea group</taxon>
        <taxon>Halobacteria</taxon>
        <taxon>Halobacteriales</taxon>
        <taxon>Haloferacaceae</taxon>
        <taxon>Haloferax</taxon>
    </lineage>
</organism>
<dbReference type="Proteomes" id="UP001596481">
    <property type="component" value="Unassembled WGS sequence"/>
</dbReference>
<accession>A0ABD5ZD28</accession>
<evidence type="ECO:0000313" key="11">
    <source>
        <dbReference type="Proteomes" id="UP001596481"/>
    </source>
</evidence>
<comment type="similarity">
    <text evidence="2 7">Belongs to the cytochrome c oxidase subunit 3 family.</text>
</comment>
<feature type="transmembrane region" description="Helical" evidence="8">
    <location>
        <begin position="202"/>
        <end position="226"/>
    </location>
</feature>
<comment type="subcellular location">
    <subcellularLocation>
        <location evidence="1 7">Cell membrane</location>
        <topology evidence="1 7">Multi-pass membrane protein</topology>
    </subcellularLocation>
</comment>
<protein>
    <submittedName>
        <fullName evidence="10">Heme-copper oxidase subunit III</fullName>
    </submittedName>
</protein>
<dbReference type="RefSeq" id="WP_390222352.1">
    <property type="nucleotide sequence ID" value="NZ_JBHTAA010000002.1"/>
</dbReference>
<comment type="caution">
    <text evidence="10">The sequence shown here is derived from an EMBL/GenBank/DDBJ whole genome shotgun (WGS) entry which is preliminary data.</text>
</comment>
<dbReference type="InterPro" id="IPR035973">
    <property type="entry name" value="Cyt_c_oxidase_su3-like_sf"/>
</dbReference>
<keyword evidence="5 8" id="KW-1133">Transmembrane helix</keyword>
<evidence type="ECO:0000256" key="4">
    <source>
        <dbReference type="ARBA" id="ARBA00022692"/>
    </source>
</evidence>
<dbReference type="AlphaFoldDB" id="A0ABD5ZD28"/>
<sequence>MGTSDVTDGSATSEHEHVSFWPLVAAVGAGSLYAGVGLLLVGLGLVPTFIPILLIVFGSTGLVGGLAGWLYEAFLAEYWADSHDDRTPLYVSGMLLFLVSDISTFLGGFIYYAFIRVGTWPPSELPPLLSSLVLVNTLLLVASSFTLHYGHSALERGNRRRFHVGLGLTVALGVVFLAGQAFEYYEFVVSEDFTLTSGAFASAFFGLTGLHGLHVTLGVVLLGIVFGRAIRGQYTPDREASVETVELYWHFVDVVWILLVVVVYVGAALG</sequence>
<dbReference type="SUPFAM" id="SSF81452">
    <property type="entry name" value="Cytochrome c oxidase subunit III-like"/>
    <property type="match status" value="1"/>
</dbReference>
<feature type="transmembrane region" description="Helical" evidence="8">
    <location>
        <begin position="49"/>
        <end position="71"/>
    </location>
</feature>
<keyword evidence="4 7" id="KW-0812">Transmembrane</keyword>
<feature type="transmembrane region" description="Helical" evidence="8">
    <location>
        <begin position="20"/>
        <end position="43"/>
    </location>
</feature>
<dbReference type="Pfam" id="PF00510">
    <property type="entry name" value="COX3"/>
    <property type="match status" value="1"/>
</dbReference>
<feature type="transmembrane region" description="Helical" evidence="8">
    <location>
        <begin position="91"/>
        <end position="115"/>
    </location>
</feature>
<keyword evidence="3" id="KW-1003">Cell membrane</keyword>
<feature type="transmembrane region" description="Helical" evidence="8">
    <location>
        <begin position="247"/>
        <end position="269"/>
    </location>
</feature>
<dbReference type="PANTHER" id="PTHR11403">
    <property type="entry name" value="CYTOCHROME C OXIDASE SUBUNIT III"/>
    <property type="match status" value="1"/>
</dbReference>
<evidence type="ECO:0000256" key="6">
    <source>
        <dbReference type="ARBA" id="ARBA00023136"/>
    </source>
</evidence>
<evidence type="ECO:0000256" key="8">
    <source>
        <dbReference type="SAM" id="Phobius"/>
    </source>
</evidence>
<dbReference type="EMBL" id="JBHTAA010000002">
    <property type="protein sequence ID" value="MFC7203036.1"/>
    <property type="molecule type" value="Genomic_DNA"/>
</dbReference>
<dbReference type="PANTHER" id="PTHR11403:SF2">
    <property type="entry name" value="CYTOCHROME BO(3) UBIQUINOL OXIDASE SUBUNIT 3"/>
    <property type="match status" value="1"/>
</dbReference>
<feature type="domain" description="Heme-copper oxidase subunit III family profile" evidence="9">
    <location>
        <begin position="19"/>
        <end position="268"/>
    </location>
</feature>
<evidence type="ECO:0000256" key="1">
    <source>
        <dbReference type="ARBA" id="ARBA00004651"/>
    </source>
</evidence>
<evidence type="ECO:0000256" key="3">
    <source>
        <dbReference type="ARBA" id="ARBA00022475"/>
    </source>
</evidence>
<keyword evidence="6 8" id="KW-0472">Membrane</keyword>
<dbReference type="PROSITE" id="PS50253">
    <property type="entry name" value="COX3"/>
    <property type="match status" value="1"/>
</dbReference>
<keyword evidence="11" id="KW-1185">Reference proteome</keyword>
<gene>
    <name evidence="10" type="ORF">ACFQJC_05895</name>
</gene>
<feature type="transmembrane region" description="Helical" evidence="8">
    <location>
        <begin position="127"/>
        <end position="150"/>
    </location>
</feature>
<name>A0ABD5ZD28_9EURY</name>
<proteinExistence type="inferred from homology"/>
<evidence type="ECO:0000256" key="2">
    <source>
        <dbReference type="ARBA" id="ARBA00010581"/>
    </source>
</evidence>
<evidence type="ECO:0000259" key="9">
    <source>
        <dbReference type="PROSITE" id="PS50253"/>
    </source>
</evidence>
<dbReference type="InterPro" id="IPR024791">
    <property type="entry name" value="Cyt_c/ubiquinol_Oxase_su3"/>
</dbReference>
<dbReference type="CDD" id="cd00386">
    <property type="entry name" value="Heme_Cu_Oxidase_III_like"/>
    <property type="match status" value="1"/>
</dbReference>
<evidence type="ECO:0000313" key="10">
    <source>
        <dbReference type="EMBL" id="MFC7203036.1"/>
    </source>
</evidence>